<dbReference type="GO" id="GO:0042732">
    <property type="term" value="P:D-xylose metabolic process"/>
    <property type="evidence" value="ECO:0007669"/>
    <property type="project" value="UniProtKB-UniRule"/>
</dbReference>
<dbReference type="InterPro" id="IPR018485">
    <property type="entry name" value="FGGY_C"/>
</dbReference>
<keyword evidence="4 6" id="KW-0418">Kinase</keyword>
<evidence type="ECO:0000256" key="4">
    <source>
        <dbReference type="ARBA" id="ARBA00022777"/>
    </source>
</evidence>
<dbReference type="AlphaFoldDB" id="A0A0C3QIQ5"/>
<evidence type="ECO:0000256" key="1">
    <source>
        <dbReference type="ARBA" id="ARBA00009156"/>
    </source>
</evidence>
<dbReference type="HOGENOM" id="CLU_016149_8_0_1"/>
<reference evidence="9 10" key="1">
    <citation type="submission" date="2014-04" db="EMBL/GenBank/DDBJ databases">
        <authorList>
            <consortium name="DOE Joint Genome Institute"/>
            <person name="Kuo A."/>
            <person name="Girlanda M."/>
            <person name="Perotto S."/>
            <person name="Kohler A."/>
            <person name="Nagy L.G."/>
            <person name="Floudas D."/>
            <person name="Copeland A."/>
            <person name="Barry K.W."/>
            <person name="Cichocki N."/>
            <person name="Veneault-Fourrey C."/>
            <person name="LaButti K."/>
            <person name="Lindquist E.A."/>
            <person name="Lipzen A."/>
            <person name="Lundell T."/>
            <person name="Morin E."/>
            <person name="Murat C."/>
            <person name="Sun H."/>
            <person name="Tunlid A."/>
            <person name="Henrissat B."/>
            <person name="Grigoriev I.V."/>
            <person name="Hibbett D.S."/>
            <person name="Martin F."/>
            <person name="Nordberg H.P."/>
            <person name="Cantor M.N."/>
            <person name="Hua S.X."/>
        </authorList>
    </citation>
    <scope>NUCLEOTIDE SEQUENCE [LARGE SCALE GENOMIC DNA]</scope>
    <source>
        <strain evidence="9 10">MUT 4182</strain>
    </source>
</reference>
<keyword evidence="6" id="KW-0119">Carbohydrate metabolism</keyword>
<dbReference type="InterPro" id="IPR018484">
    <property type="entry name" value="FGGY_N"/>
</dbReference>
<comment type="catalytic activity">
    <reaction evidence="5 6">
        <text>D-xylulose + ATP = D-xylulose 5-phosphate + ADP + H(+)</text>
        <dbReference type="Rhea" id="RHEA:10964"/>
        <dbReference type="ChEBI" id="CHEBI:15378"/>
        <dbReference type="ChEBI" id="CHEBI:17140"/>
        <dbReference type="ChEBI" id="CHEBI:30616"/>
        <dbReference type="ChEBI" id="CHEBI:57737"/>
        <dbReference type="ChEBI" id="CHEBI:456216"/>
        <dbReference type="EC" id="2.7.1.17"/>
    </reaction>
</comment>
<keyword evidence="2 6" id="KW-0859">Xylose metabolism</keyword>
<dbReference type="CDD" id="cd07776">
    <property type="entry name" value="ASKHA_NBD_FGGY_SpXK-like"/>
    <property type="match status" value="1"/>
</dbReference>
<comment type="similarity">
    <text evidence="1 6">Belongs to the FGGY kinase family.</text>
</comment>
<dbReference type="GO" id="GO:0005997">
    <property type="term" value="P:xylulose metabolic process"/>
    <property type="evidence" value="ECO:0007669"/>
    <property type="project" value="TreeGrafter"/>
</dbReference>
<protein>
    <recommendedName>
        <fullName evidence="6">Xylulose kinase</fullName>
        <ecNumber evidence="6">2.7.1.17</ecNumber>
    </recommendedName>
</protein>
<evidence type="ECO:0000256" key="2">
    <source>
        <dbReference type="ARBA" id="ARBA00022629"/>
    </source>
</evidence>
<keyword evidence="3 6" id="KW-0808">Transferase</keyword>
<evidence type="ECO:0000313" key="9">
    <source>
        <dbReference type="EMBL" id="KIO25879.1"/>
    </source>
</evidence>
<keyword evidence="6" id="KW-0067">ATP-binding</keyword>
<dbReference type="InterPro" id="IPR043129">
    <property type="entry name" value="ATPase_NBD"/>
</dbReference>
<dbReference type="Proteomes" id="UP000054248">
    <property type="component" value="Unassembled WGS sequence"/>
</dbReference>
<dbReference type="GO" id="GO:0005829">
    <property type="term" value="C:cytosol"/>
    <property type="evidence" value="ECO:0007669"/>
    <property type="project" value="TreeGrafter"/>
</dbReference>
<reference evidence="10" key="2">
    <citation type="submission" date="2015-01" db="EMBL/GenBank/DDBJ databases">
        <title>Evolutionary Origins and Diversification of the Mycorrhizal Mutualists.</title>
        <authorList>
            <consortium name="DOE Joint Genome Institute"/>
            <consortium name="Mycorrhizal Genomics Consortium"/>
            <person name="Kohler A."/>
            <person name="Kuo A."/>
            <person name="Nagy L.G."/>
            <person name="Floudas D."/>
            <person name="Copeland A."/>
            <person name="Barry K.W."/>
            <person name="Cichocki N."/>
            <person name="Veneault-Fourrey C."/>
            <person name="LaButti K."/>
            <person name="Lindquist E.A."/>
            <person name="Lipzen A."/>
            <person name="Lundell T."/>
            <person name="Morin E."/>
            <person name="Murat C."/>
            <person name="Riley R."/>
            <person name="Ohm R."/>
            <person name="Sun H."/>
            <person name="Tunlid A."/>
            <person name="Henrissat B."/>
            <person name="Grigoriev I.V."/>
            <person name="Hibbett D.S."/>
            <person name="Martin F."/>
        </authorList>
    </citation>
    <scope>NUCLEOTIDE SEQUENCE [LARGE SCALE GENOMIC DNA]</scope>
    <source>
        <strain evidence="10">MUT 4182</strain>
    </source>
</reference>
<dbReference type="InterPro" id="IPR042024">
    <property type="entry name" value="D-XK_euk"/>
</dbReference>
<organism evidence="9 10">
    <name type="scientific">Tulasnella calospora MUT 4182</name>
    <dbReference type="NCBI Taxonomy" id="1051891"/>
    <lineage>
        <taxon>Eukaryota</taxon>
        <taxon>Fungi</taxon>
        <taxon>Dikarya</taxon>
        <taxon>Basidiomycota</taxon>
        <taxon>Agaricomycotina</taxon>
        <taxon>Agaricomycetes</taxon>
        <taxon>Cantharellales</taxon>
        <taxon>Tulasnellaceae</taxon>
        <taxon>Tulasnella</taxon>
    </lineage>
</organism>
<evidence type="ECO:0000256" key="5">
    <source>
        <dbReference type="ARBA" id="ARBA00048885"/>
    </source>
</evidence>
<name>A0A0C3QIQ5_9AGAM</name>
<feature type="domain" description="Carbohydrate kinase FGGY N-terminal" evidence="7">
    <location>
        <begin position="6"/>
        <end position="284"/>
    </location>
</feature>
<dbReference type="GO" id="GO:0004856">
    <property type="term" value="F:D-xylulokinase activity"/>
    <property type="evidence" value="ECO:0007669"/>
    <property type="project" value="UniProtKB-UniRule"/>
</dbReference>
<evidence type="ECO:0000259" key="7">
    <source>
        <dbReference type="Pfam" id="PF00370"/>
    </source>
</evidence>
<evidence type="ECO:0000256" key="6">
    <source>
        <dbReference type="RuleBase" id="RU367058"/>
    </source>
</evidence>
<dbReference type="Pfam" id="PF02782">
    <property type="entry name" value="FGGY_C"/>
    <property type="match status" value="1"/>
</dbReference>
<dbReference type="FunFam" id="3.30.420.40:FF:000118">
    <property type="entry name" value="Xylulose kinase 2"/>
    <property type="match status" value="1"/>
</dbReference>
<dbReference type="EMBL" id="KN823034">
    <property type="protein sequence ID" value="KIO25879.1"/>
    <property type="molecule type" value="Genomic_DNA"/>
</dbReference>
<proteinExistence type="inferred from homology"/>
<keyword evidence="6" id="KW-0547">Nucleotide-binding</keyword>
<keyword evidence="10" id="KW-1185">Reference proteome</keyword>
<dbReference type="GO" id="GO:0005524">
    <property type="term" value="F:ATP binding"/>
    <property type="evidence" value="ECO:0007669"/>
    <property type="project" value="UniProtKB-UniRule"/>
</dbReference>
<dbReference type="OrthoDB" id="1728974at2759"/>
<dbReference type="SUPFAM" id="SSF53067">
    <property type="entry name" value="Actin-like ATPase domain"/>
    <property type="match status" value="2"/>
</dbReference>
<dbReference type="Pfam" id="PF00370">
    <property type="entry name" value="FGGY_N"/>
    <property type="match status" value="1"/>
</dbReference>
<sequence length="549" mass="60026">MLPPLFLGLDLSTQQLKASIIDEAENLLYEEYIHFDSDLPHHGTQNGAHYGDREGEVTCPVVVWLEAMDVLFDRLTEKHSVDFGRVLAVSGAAQQHGSVYWNAKGVEVLGKLDKSKGLVDQLEGGFSLEQAPLWMDSSTTKECRELEEAVGGAQNLADRTGSRAYERFTASQIKRLYDYDRSTYDKTSRISLISSFVASLFLGKVAPIEIADASGMNLMDIISGNWDLELLKLCGGDELKEKIGEQPVGGGTNLGTVAKWWVERYGFNEDCIVAPFTGDNPSSIVSLSSPGDAILSLGTSTTLLVSIPPSPDPPLCTTNSHMLAHPTAPGGHIAMLCYKNGDLARKSVKDQHYGGSWEQFDQSIKSTSSGNDGYLRFYFPMKEIIPDGVIGEFGFKAAGKLVEGEGGEFKPSYSRAICETQLLSIKSRLHRILPHSIGHLHRCIVTGGASANETILHLVADVLDLPVYVAATSASATIGGGLLAQFAWWKATKEGKKDKTFEEMREEVGATKSLKKVLDPRKHESEIYDAILPVYEECEDKIIEICKSK</sequence>
<evidence type="ECO:0000259" key="8">
    <source>
        <dbReference type="Pfam" id="PF02782"/>
    </source>
</evidence>
<dbReference type="PANTHER" id="PTHR10196">
    <property type="entry name" value="SUGAR KINASE"/>
    <property type="match status" value="1"/>
</dbReference>
<dbReference type="Gene3D" id="3.30.420.40">
    <property type="match status" value="2"/>
</dbReference>
<evidence type="ECO:0000313" key="10">
    <source>
        <dbReference type="Proteomes" id="UP000054248"/>
    </source>
</evidence>
<comment type="function">
    <text evidence="6">Highly specific D-xylulose kinase which participates in the catabolism of xylose. Xylose is a major component of hemicelluloses such as xylan. Most fungi utilize D-xylose via three enzymatic reactions, xylose reductase (XR), xylitol dehydrogenase (XDH), and xylulokinase, to form xylulose 5-phosphate, which enters pentose phosphate pathway.</text>
</comment>
<evidence type="ECO:0000256" key="3">
    <source>
        <dbReference type="ARBA" id="ARBA00022679"/>
    </source>
</evidence>
<dbReference type="EC" id="2.7.1.17" evidence="6"/>
<feature type="domain" description="Carbohydrate kinase FGGY C-terminal" evidence="8">
    <location>
        <begin position="295"/>
        <end position="488"/>
    </location>
</feature>
<accession>A0A0C3QIQ5</accession>
<dbReference type="PANTHER" id="PTHR10196:SF57">
    <property type="entry name" value="XYLULOSE KINASE"/>
    <property type="match status" value="1"/>
</dbReference>
<dbReference type="STRING" id="1051891.A0A0C3QIQ5"/>
<gene>
    <name evidence="9" type="ORF">M407DRAFT_15189</name>
</gene>